<dbReference type="Pfam" id="PF14535">
    <property type="entry name" value="AMP-binding_C_2"/>
    <property type="match status" value="1"/>
</dbReference>
<dbReference type="SUPFAM" id="SSF56801">
    <property type="entry name" value="Acetyl-CoA synthetase-like"/>
    <property type="match status" value="1"/>
</dbReference>
<comment type="subunit">
    <text evidence="2">Monomer.</text>
</comment>
<dbReference type="InterPro" id="IPR042099">
    <property type="entry name" value="ANL_N_sf"/>
</dbReference>
<dbReference type="EMBL" id="JRHO01000010">
    <property type="protein sequence ID" value="KGK98808.1"/>
    <property type="molecule type" value="Genomic_DNA"/>
</dbReference>
<keyword evidence="4" id="KW-0597">Phosphoprotein</keyword>
<feature type="domain" description="AMP-dependent synthetase/ligase" evidence="7">
    <location>
        <begin position="26"/>
        <end position="287"/>
    </location>
</feature>
<feature type="domain" description="AMP-dependent ligase C-terminal" evidence="8">
    <location>
        <begin position="336"/>
        <end position="432"/>
    </location>
</feature>
<keyword evidence="6" id="KW-0547">Nucleotide-binding</keyword>
<evidence type="ECO:0000313" key="9">
    <source>
        <dbReference type="EMBL" id="KGK98808.1"/>
    </source>
</evidence>
<dbReference type="InterPro" id="IPR000873">
    <property type="entry name" value="AMP-dep_synth/lig_dom"/>
</dbReference>
<dbReference type="InterPro" id="IPR011880">
    <property type="entry name" value="PA_CoA_ligase"/>
</dbReference>
<dbReference type="AlphaFoldDB" id="A0A099T3N2"/>
<dbReference type="FunFam" id="3.40.50.12780:FF:000016">
    <property type="entry name" value="Phenylacetate-coenzyme A ligase"/>
    <property type="match status" value="1"/>
</dbReference>
<dbReference type="InterPro" id="IPR051414">
    <property type="entry name" value="Adenylate-forming_Reductase"/>
</dbReference>
<dbReference type="Gene3D" id="3.40.50.12780">
    <property type="entry name" value="N-terminal domain of ligase-like"/>
    <property type="match status" value="1"/>
</dbReference>
<evidence type="ECO:0000256" key="5">
    <source>
        <dbReference type="ARBA" id="ARBA00022598"/>
    </source>
</evidence>
<dbReference type="GO" id="GO:0000166">
    <property type="term" value="F:nucleotide binding"/>
    <property type="evidence" value="ECO:0007669"/>
    <property type="project" value="UniProtKB-KW"/>
</dbReference>
<organism evidence="9 10">
    <name type="scientific">Methanococcoides methylutens</name>
    <dbReference type="NCBI Taxonomy" id="2226"/>
    <lineage>
        <taxon>Archaea</taxon>
        <taxon>Methanobacteriati</taxon>
        <taxon>Methanobacteriota</taxon>
        <taxon>Stenosarchaea group</taxon>
        <taxon>Methanomicrobia</taxon>
        <taxon>Methanosarcinales</taxon>
        <taxon>Methanosarcinaceae</taxon>
        <taxon>Methanococcoides</taxon>
    </lineage>
</organism>
<gene>
    <name evidence="9" type="ORF">LI82_05790</name>
</gene>
<dbReference type="OrthoDB" id="37928at2157"/>
<dbReference type="Pfam" id="PF00501">
    <property type="entry name" value="AMP-binding"/>
    <property type="match status" value="1"/>
</dbReference>
<accession>A0A099T3N2</accession>
<dbReference type="RefSeq" id="WP_048193984.1">
    <property type="nucleotide sequence ID" value="NZ_CAAGSM010000003.1"/>
</dbReference>
<evidence type="ECO:0000256" key="1">
    <source>
        <dbReference type="ARBA" id="ARBA00005211"/>
    </source>
</evidence>
<protein>
    <submittedName>
        <fullName evidence="9">Phenylacetate--CoA ligase</fullName>
    </submittedName>
</protein>
<dbReference type="Proteomes" id="UP000029859">
    <property type="component" value="Unassembled WGS sequence"/>
</dbReference>
<evidence type="ECO:0000313" key="10">
    <source>
        <dbReference type="Proteomes" id="UP000029859"/>
    </source>
</evidence>
<dbReference type="PIRSF" id="PIRSF006444">
    <property type="entry name" value="PaaK"/>
    <property type="match status" value="1"/>
</dbReference>
<evidence type="ECO:0000256" key="3">
    <source>
        <dbReference type="ARBA" id="ARBA00022450"/>
    </source>
</evidence>
<comment type="pathway">
    <text evidence="1">Aromatic compound metabolism.</text>
</comment>
<comment type="caution">
    <text evidence="9">The sequence shown here is derived from an EMBL/GenBank/DDBJ whole genome shotgun (WGS) entry which is preliminary data.</text>
</comment>
<dbReference type="GO" id="GO:0010124">
    <property type="term" value="P:phenylacetate catabolic process"/>
    <property type="evidence" value="ECO:0007669"/>
    <property type="project" value="InterPro"/>
</dbReference>
<keyword evidence="5 9" id="KW-0436">Ligase</keyword>
<dbReference type="InterPro" id="IPR045851">
    <property type="entry name" value="AMP-bd_C_sf"/>
</dbReference>
<reference evidence="9 10" key="1">
    <citation type="submission" date="2014-09" db="EMBL/GenBank/DDBJ databases">
        <title>Draft genome sequence of an obligately methylotrophic methanogen, Methanococcoides methylutens, isolated from marine sediment.</title>
        <authorList>
            <person name="Guan Y."/>
            <person name="Ngugi D.K."/>
            <person name="Blom J."/>
            <person name="Ali S."/>
            <person name="Ferry J.G."/>
            <person name="Stingl U."/>
        </authorList>
    </citation>
    <scope>NUCLEOTIDE SEQUENCE [LARGE SCALE GENOMIC DNA]</scope>
    <source>
        <strain evidence="9 10">DSM 2657</strain>
    </source>
</reference>
<evidence type="ECO:0000256" key="2">
    <source>
        <dbReference type="ARBA" id="ARBA00011245"/>
    </source>
</evidence>
<dbReference type="PANTHER" id="PTHR43439:SF2">
    <property type="entry name" value="ENZYME, PUTATIVE (JCVI)-RELATED"/>
    <property type="match status" value="1"/>
</dbReference>
<keyword evidence="3" id="KW-0596">Phosphopantetheine</keyword>
<dbReference type="Gene3D" id="3.30.300.30">
    <property type="match status" value="1"/>
</dbReference>
<evidence type="ECO:0000256" key="4">
    <source>
        <dbReference type="ARBA" id="ARBA00022553"/>
    </source>
</evidence>
<keyword evidence="10" id="KW-1185">Reference proteome</keyword>
<evidence type="ECO:0000259" key="7">
    <source>
        <dbReference type="Pfam" id="PF00501"/>
    </source>
</evidence>
<name>A0A099T3N2_METMT</name>
<dbReference type="GO" id="GO:0047475">
    <property type="term" value="F:phenylacetate-CoA ligase activity"/>
    <property type="evidence" value="ECO:0007669"/>
    <property type="project" value="InterPro"/>
</dbReference>
<dbReference type="InterPro" id="IPR028154">
    <property type="entry name" value="AMP-dep_Lig_C"/>
</dbReference>
<evidence type="ECO:0000256" key="6">
    <source>
        <dbReference type="ARBA" id="ARBA00022741"/>
    </source>
</evidence>
<dbReference type="PANTHER" id="PTHR43439">
    <property type="entry name" value="PHENYLACETATE-COENZYME A LIGASE"/>
    <property type="match status" value="1"/>
</dbReference>
<evidence type="ECO:0000259" key="8">
    <source>
        <dbReference type="Pfam" id="PF14535"/>
    </source>
</evidence>
<dbReference type="CDD" id="cd05913">
    <property type="entry name" value="PaaK"/>
    <property type="match status" value="1"/>
</dbReference>
<proteinExistence type="predicted"/>
<sequence>MIEYWNPQIERMPVDELKKVQEQKLCQLVKYVYEHSPFYKKRFDDAGVKPEDIKTLNDVTKLPFTFKKDLRDTYPTGMFCVPNNKLVRFHVSSGTTGKPTVVGYTDNDIKAWSTSLARALTSIGVGRDDVMQIGYGYGLFTGGLGMHYGAEEAGCTVLPTSSGNTDRQIELMQDLGSTVIACTPSYLLFMIEAARDAGISFQNDTKLRLGVLGAEPWSEEMRKRIEDSTGIKAYDIFGTSELSGPLFTECQSQNGIHIWADQFLVEVINPDTGEPVANGERGELVITTLVKEALPLIRYRIGDITVLNWDECECGRTHPRIMRVLGRADDMLIVRGINVFPGQVESVLMDIPEVGEHFMIIVDRVNELDIMKVQIEMNDAAFSDKVTDIIDLEKKVGAALKGVLNLAVKVELVEHGSLPRSMGKAKKVIDNRKI</sequence>